<name>M1I8A9_9PHYC</name>
<accession>M1I8A9</accession>
<sequence>MIYDVAKFAGLDPKSWPDDERE</sequence>
<proteinExistence type="predicted"/>
<reference evidence="1" key="1">
    <citation type="submission" date="2012-10" db="EMBL/GenBank/DDBJ databases">
        <title>Towards defining the chloroviruses: a genomic journey through a genus of large DNA viruses.</title>
        <authorList>
            <person name="Jeanniard A."/>
            <person name="Dunigan D.D."/>
            <person name="Gurnon J.R."/>
            <person name="Agarkova I."/>
            <person name="Kang M."/>
            <person name="Vitek J."/>
            <person name="Duncan G."/>
            <person name="McClung O.W."/>
            <person name="Larsen M."/>
            <person name="Claverie J.-M."/>
            <person name="Van Etten J.L."/>
            <person name="Blanc G."/>
        </authorList>
    </citation>
    <scope>NUCLEOTIDE SEQUENCE</scope>
</reference>
<dbReference type="KEGG" id="vg:40525630"/>
<dbReference type="RefSeq" id="YP_009665404.1">
    <property type="nucleotide sequence ID" value="NC_043235.1"/>
</dbReference>
<evidence type="ECO:0000313" key="1">
    <source>
        <dbReference type="EMBL" id="AGE58759.1"/>
    </source>
</evidence>
<dbReference type="EMBL" id="JX997183">
    <property type="protein sequence ID" value="AGE58759.1"/>
    <property type="molecule type" value="Genomic_DNA"/>
</dbReference>
<gene>
    <name evidence="1" type="primary">NYs-1_507L</name>
    <name evidence="1" type="ORF">PBCVNYs1_507L</name>
</gene>
<organism evidence="1">
    <name type="scientific">Paramecium bursaria Chlorella virus NYs1</name>
    <dbReference type="NCBI Taxonomy" id="83442"/>
    <lineage>
        <taxon>Viruses</taxon>
        <taxon>Varidnaviria</taxon>
        <taxon>Bamfordvirae</taxon>
        <taxon>Nucleocytoviricota</taxon>
        <taxon>Megaviricetes</taxon>
        <taxon>Algavirales</taxon>
        <taxon>Phycodnaviridae</taxon>
        <taxon>Chlorovirus</taxon>
        <taxon>Chlorovirus newyorkense</taxon>
    </lineage>
</organism>
<dbReference type="GeneID" id="40525630"/>
<protein>
    <submittedName>
        <fullName evidence="1">Uncharacterized protein</fullName>
    </submittedName>
</protein>